<evidence type="ECO:0000259" key="2">
    <source>
        <dbReference type="PROSITE" id="PS51192"/>
    </source>
</evidence>
<evidence type="ECO:0000313" key="4">
    <source>
        <dbReference type="EMBL" id="RFS43161.1"/>
    </source>
</evidence>
<dbReference type="SMART" id="SM00490">
    <property type="entry name" value="HELICc"/>
    <property type="match status" value="1"/>
</dbReference>
<reference evidence="4 5" key="1">
    <citation type="submission" date="2018-08" db="EMBL/GenBank/DDBJ databases">
        <title>Verrucosispora craniellae sp. nov., isolated from a marine sponge in the South China Sea.</title>
        <authorList>
            <person name="Li L."/>
            <person name="Lin H.W."/>
        </authorList>
    </citation>
    <scope>NUCLEOTIDE SEQUENCE [LARGE SCALE GENOMIC DNA]</scope>
    <source>
        <strain evidence="4 5">LHW63014</strain>
    </source>
</reference>
<dbReference type="CDD" id="cd18793">
    <property type="entry name" value="SF2_C_SNF"/>
    <property type="match status" value="1"/>
</dbReference>
<dbReference type="InterPro" id="IPR014001">
    <property type="entry name" value="Helicase_ATP-bd"/>
</dbReference>
<dbReference type="EMBL" id="QVFU01000080">
    <property type="protein sequence ID" value="RFS43161.1"/>
    <property type="molecule type" value="Genomic_DNA"/>
</dbReference>
<dbReference type="PROSITE" id="PS51194">
    <property type="entry name" value="HELICASE_CTER"/>
    <property type="match status" value="1"/>
</dbReference>
<accession>A0A372FR02</accession>
<dbReference type="Pfam" id="PF00271">
    <property type="entry name" value="Helicase_C"/>
    <property type="match status" value="1"/>
</dbReference>
<dbReference type="InterPro" id="IPR049730">
    <property type="entry name" value="SNF2/RAD54-like_C"/>
</dbReference>
<comment type="caution">
    <text evidence="4">The sequence shown here is derived from an EMBL/GenBank/DDBJ whole genome shotgun (WGS) entry which is preliminary data.</text>
</comment>
<proteinExistence type="predicted"/>
<dbReference type="InterPro" id="IPR038718">
    <property type="entry name" value="SNF2-like_sf"/>
</dbReference>
<keyword evidence="4" id="KW-0067">ATP-binding</keyword>
<keyword evidence="4" id="KW-0347">Helicase</keyword>
<dbReference type="GO" id="GO:0016787">
    <property type="term" value="F:hydrolase activity"/>
    <property type="evidence" value="ECO:0007669"/>
    <property type="project" value="UniProtKB-KW"/>
</dbReference>
<feature type="domain" description="Helicase C-terminal" evidence="3">
    <location>
        <begin position="928"/>
        <end position="1083"/>
    </location>
</feature>
<dbReference type="CDD" id="cd18012">
    <property type="entry name" value="DEXQc_arch_SWI2_SNF2"/>
    <property type="match status" value="1"/>
</dbReference>
<dbReference type="OrthoDB" id="9760715at2"/>
<sequence>MAKLELTVAEAALYDLVGPRTFVRARQHLDRGDLVDVRWDPTTGRISGQLTGTCSGPVTAHVAMLDERITALEGDCACGQDGCAHLSAMALAMLSTGGPPQRDPVKQQKKKGSWESAVASLVRDIAPPEATMRPEQAGVGLQFEAVRPTPDSAGFRVGLRPVVPGRTGWVRSGISWSSLSYAYTGRSRQSERHRRLLGEIVRSAASGHDPYGYHYGGHRQTIFLDEIETRRIWDLLAEADEAGVPFVQPGKLPGPVLVGRRPVRLSVRVDRADGELALGAALSVDRAPIDTTELVLVGDPAHGVAWWGQPDANAPRPGKRALHLAPLDAAMSPRTTRALAGPPIRIPAAEEAQFFDRFYPDLLRQVEVIAAGPAVRLPAVGPDTLAVTLTPEPGHRLRVTWEWHRVVGDRRHPEPLRAGTPGGADAHRERVLGQVIEVVAKPVAELVEPTPAGPQLTASTVVAGDALIRFLTDVVPRLADIDHVEVITAPDGTLPDYQETFDAPAITFTDGNGAGDHDWFDLSVQVSVGGEPVDFATLFGALAQDHQYLILPSGTYFALDRAEFRQLRELIAESRTLSDAPPGTVRVGRFQAGLWDELAELGEVTGQAAAWQQSVRALSEADLAVPHPVPTEVRAELRPYQQDGFRWLATLHDHGLGGVLADDMGLGKTLQALALICHARREQPFLVVCPASVVDNWAREAARFTPDLAVRAITQTVARRGVELAEAVSGAQVVVTSYTLFRLEYDDYRALDWAGLILDEAQFVKNAQSQAHRCAKLLPAPFKLAITGTPMENNLGELWALCSIASPGLLPRADRFTEYYRNPIEKERDADRLTQLRRRIRPLMLRRRKGDVAADLPPKQEQVLEIELDRKHRRVYQAYLQRERQKVLGLLGDLEKNRFEIFRSLTLLRQASLDVGLVDPEQSVPSTKLDVLAERVADLVAEGHRTLVFSQFTRFLDRARQRLEQDGIGCSYLDGSTRDRAAVIDEFKSGTNPVFLISLKAGGFGLNLTEADYCLLLDPWWNPAAENQAVDRVHRIGQTRNVMVYRLVAKDTIEEKVMALKARKAELFDSVLDGGEFASAQLTVDDIRNLLE</sequence>
<dbReference type="InterPro" id="IPR001650">
    <property type="entry name" value="Helicase_C-like"/>
</dbReference>
<dbReference type="GO" id="GO:0004386">
    <property type="term" value="F:helicase activity"/>
    <property type="evidence" value="ECO:0007669"/>
    <property type="project" value="UniProtKB-KW"/>
</dbReference>
<dbReference type="Gene3D" id="3.40.50.300">
    <property type="entry name" value="P-loop containing nucleotide triphosphate hydrolases"/>
    <property type="match status" value="1"/>
</dbReference>
<organism evidence="4 5">
    <name type="scientific">Micromonospora craniellae</name>
    <dbReference type="NCBI Taxonomy" id="2294034"/>
    <lineage>
        <taxon>Bacteria</taxon>
        <taxon>Bacillati</taxon>
        <taxon>Actinomycetota</taxon>
        <taxon>Actinomycetes</taxon>
        <taxon>Micromonosporales</taxon>
        <taxon>Micromonosporaceae</taxon>
        <taxon>Micromonospora</taxon>
    </lineage>
</organism>
<dbReference type="RefSeq" id="WP_117231192.1">
    <property type="nucleotide sequence ID" value="NZ_CP061725.1"/>
</dbReference>
<gene>
    <name evidence="4" type="ORF">D0Q02_29390</name>
</gene>
<dbReference type="InterPro" id="IPR000330">
    <property type="entry name" value="SNF2_N"/>
</dbReference>
<keyword evidence="5" id="KW-1185">Reference proteome</keyword>
<dbReference type="InterPro" id="IPR027417">
    <property type="entry name" value="P-loop_NTPase"/>
</dbReference>
<protein>
    <submittedName>
        <fullName evidence="4">DEAD/DEAH box helicase</fullName>
    </submittedName>
</protein>
<dbReference type="PANTHER" id="PTHR45629:SF7">
    <property type="entry name" value="DNA EXCISION REPAIR PROTEIN ERCC-6-RELATED"/>
    <property type="match status" value="1"/>
</dbReference>
<evidence type="ECO:0000259" key="3">
    <source>
        <dbReference type="PROSITE" id="PS51194"/>
    </source>
</evidence>
<dbReference type="Pfam" id="PF00176">
    <property type="entry name" value="SNF2-rel_dom"/>
    <property type="match status" value="1"/>
</dbReference>
<dbReference type="Proteomes" id="UP000262621">
    <property type="component" value="Unassembled WGS sequence"/>
</dbReference>
<keyword evidence="4" id="KW-0547">Nucleotide-binding</keyword>
<dbReference type="AlphaFoldDB" id="A0A372FR02"/>
<dbReference type="Gene3D" id="3.40.50.10810">
    <property type="entry name" value="Tandem AAA-ATPase domain"/>
    <property type="match status" value="1"/>
</dbReference>
<name>A0A372FR02_9ACTN</name>
<dbReference type="GO" id="GO:0005524">
    <property type="term" value="F:ATP binding"/>
    <property type="evidence" value="ECO:0007669"/>
    <property type="project" value="InterPro"/>
</dbReference>
<feature type="domain" description="Helicase ATP-binding" evidence="2">
    <location>
        <begin position="649"/>
        <end position="808"/>
    </location>
</feature>
<evidence type="ECO:0000256" key="1">
    <source>
        <dbReference type="ARBA" id="ARBA00022801"/>
    </source>
</evidence>
<dbReference type="InterPro" id="IPR050496">
    <property type="entry name" value="SNF2_RAD54_helicase_repair"/>
</dbReference>
<keyword evidence="1" id="KW-0378">Hydrolase</keyword>
<dbReference type="SMART" id="SM00487">
    <property type="entry name" value="DEXDc"/>
    <property type="match status" value="1"/>
</dbReference>
<dbReference type="PANTHER" id="PTHR45629">
    <property type="entry name" value="SNF2/RAD54 FAMILY MEMBER"/>
    <property type="match status" value="1"/>
</dbReference>
<dbReference type="SUPFAM" id="SSF52540">
    <property type="entry name" value="P-loop containing nucleoside triphosphate hydrolases"/>
    <property type="match status" value="2"/>
</dbReference>
<evidence type="ECO:0000313" key="5">
    <source>
        <dbReference type="Proteomes" id="UP000262621"/>
    </source>
</evidence>
<dbReference type="PROSITE" id="PS51192">
    <property type="entry name" value="HELICASE_ATP_BIND_1"/>
    <property type="match status" value="1"/>
</dbReference>